<proteinExistence type="predicted"/>
<organism evidence="1 2">
    <name type="scientific">Thalictrum thalictroides</name>
    <name type="common">Rue-anemone</name>
    <name type="synonym">Anemone thalictroides</name>
    <dbReference type="NCBI Taxonomy" id="46969"/>
    <lineage>
        <taxon>Eukaryota</taxon>
        <taxon>Viridiplantae</taxon>
        <taxon>Streptophyta</taxon>
        <taxon>Embryophyta</taxon>
        <taxon>Tracheophyta</taxon>
        <taxon>Spermatophyta</taxon>
        <taxon>Magnoliopsida</taxon>
        <taxon>Ranunculales</taxon>
        <taxon>Ranunculaceae</taxon>
        <taxon>Thalictroideae</taxon>
        <taxon>Thalictrum</taxon>
    </lineage>
</organism>
<dbReference type="OrthoDB" id="1748778at2759"/>
<dbReference type="EMBL" id="JABWDY010044052">
    <property type="protein sequence ID" value="KAF5175420.1"/>
    <property type="molecule type" value="Genomic_DNA"/>
</dbReference>
<gene>
    <name evidence="1" type="ORF">FRX31_034993</name>
</gene>
<accession>A0A7J6UT29</accession>
<reference evidence="1 2" key="1">
    <citation type="submission" date="2020-06" db="EMBL/GenBank/DDBJ databases">
        <title>Transcriptomic and genomic resources for Thalictrum thalictroides and T. hernandezii: Facilitating candidate gene discovery in an emerging model plant lineage.</title>
        <authorList>
            <person name="Arias T."/>
            <person name="Riano-Pachon D.M."/>
            <person name="Di Stilio V.S."/>
        </authorList>
    </citation>
    <scope>NUCLEOTIDE SEQUENCE [LARGE SCALE GENOMIC DNA]</scope>
    <source>
        <strain evidence="2">cv. WT478/WT964</strain>
        <tissue evidence="1">Leaves</tissue>
    </source>
</reference>
<dbReference type="AlphaFoldDB" id="A0A7J6UT29"/>
<evidence type="ECO:0000313" key="1">
    <source>
        <dbReference type="EMBL" id="KAF5175420.1"/>
    </source>
</evidence>
<comment type="caution">
    <text evidence="1">The sequence shown here is derived from an EMBL/GenBank/DDBJ whole genome shotgun (WGS) entry which is preliminary data.</text>
</comment>
<sequence length="124" mass="14196">MLPKTVAKQLSQLCAKFLWSGPGLENKMHHSNLRKLELKKECGGLGLRNFMASNEAAYQGLVFNIACRKPTLGVKWIWTSKIKSKGFWTMTIPNDVSWVWRAVLKTRELARKNIKFLIANGIRH</sequence>
<name>A0A7J6UT29_THATH</name>
<keyword evidence="2" id="KW-1185">Reference proteome</keyword>
<evidence type="ECO:0000313" key="2">
    <source>
        <dbReference type="Proteomes" id="UP000554482"/>
    </source>
</evidence>
<protein>
    <submittedName>
        <fullName evidence="1">Ribonuclease h domain</fullName>
    </submittedName>
</protein>
<dbReference type="Proteomes" id="UP000554482">
    <property type="component" value="Unassembled WGS sequence"/>
</dbReference>